<dbReference type="PANTHER" id="PTHR11188:SF176">
    <property type="entry name" value="ARRESTIN DOMAIN-CONTAINING PROTEIN 1"/>
    <property type="match status" value="1"/>
</dbReference>
<sequence length="391" mass="44102">MVLDKFFISLDNDVIVYFPGQEITGYVHVWNSESKNVKGIYIECCGLAQVSFSRTEQEMRTVYRNGRSHTDVINKTVHYSSKENYFHHRVTISTGNGQVLNKGKHQFPFSFVLPQQIPSSFEGAHGSVRYTIRAVYERRLKWNHECKIPITVNSITDLNAIPEASVPIQASGFKTLGILCCTSNPITAKFWLDRAGYVPGEKMKFNAEVENLTRKRMRGSKIQIIERTNFHATRATEGHERVIHESVRGKFKSVELWENHPIIVPPVVSSGLNLCRIIDVAYVLVFSVDPGSLSFNLKVSHDLLIGNVPLRSSFANFQHHNRISVTQGRYGNPSAPAYPGHSIPGTDAYPDLPPPSYEECMFGGNIRDAEDSEHVNYGAGDFYKPRYLTYG</sequence>
<dbReference type="InterPro" id="IPR014752">
    <property type="entry name" value="Arrestin-like_C"/>
</dbReference>
<reference evidence="2" key="2">
    <citation type="submission" date="2015-10" db="EMBL/GenBank/DDBJ databases">
        <authorList>
            <person name="Gilbert D.G."/>
        </authorList>
    </citation>
    <scope>NUCLEOTIDE SEQUENCE</scope>
</reference>
<accession>A0A0N7ZL57</accession>
<dbReference type="Pfam" id="PF00339">
    <property type="entry name" value="Arrestin_N"/>
    <property type="match status" value="1"/>
</dbReference>
<dbReference type="InterPro" id="IPR014756">
    <property type="entry name" value="Ig_E-set"/>
</dbReference>
<dbReference type="EMBL" id="GDIP01234681">
    <property type="protein sequence ID" value="JAI88720.1"/>
    <property type="molecule type" value="Transcribed_RNA"/>
</dbReference>
<evidence type="ECO:0000256" key="1">
    <source>
        <dbReference type="ARBA" id="ARBA00005298"/>
    </source>
</evidence>
<dbReference type="Gene3D" id="2.60.40.640">
    <property type="match status" value="2"/>
</dbReference>
<dbReference type="InterPro" id="IPR011021">
    <property type="entry name" value="Arrestin-like_N"/>
</dbReference>
<name>A0A0N7ZL57_9CRUS</name>
<comment type="similarity">
    <text evidence="1">Belongs to the arrestin family.</text>
</comment>
<protein>
    <submittedName>
        <fullName evidence="2">Arrestin domain-containing protein</fullName>
    </submittedName>
</protein>
<dbReference type="SMART" id="SM01017">
    <property type="entry name" value="Arrestin_C"/>
    <property type="match status" value="1"/>
</dbReference>
<organism evidence="2">
    <name type="scientific">Daphnia magna</name>
    <dbReference type="NCBI Taxonomy" id="35525"/>
    <lineage>
        <taxon>Eukaryota</taxon>
        <taxon>Metazoa</taxon>
        <taxon>Ecdysozoa</taxon>
        <taxon>Arthropoda</taxon>
        <taxon>Crustacea</taxon>
        <taxon>Branchiopoda</taxon>
        <taxon>Diplostraca</taxon>
        <taxon>Cladocera</taxon>
        <taxon>Anomopoda</taxon>
        <taxon>Daphniidae</taxon>
        <taxon>Daphnia</taxon>
    </lineage>
</organism>
<reference evidence="2" key="1">
    <citation type="submission" date="2015-10" db="EMBL/GenBank/DDBJ databases">
        <title>Daphnia magna gene sets from two clonal populations assembled and annotated with EvidentialGene.</title>
        <authorList>
            <person name="Gilbert D."/>
            <person name="Podicheti R."/>
            <person name="Orsini L."/>
            <person name="Colbourne J."/>
            <person name="Pfrender M."/>
        </authorList>
    </citation>
    <scope>NUCLEOTIDE SEQUENCE</scope>
</reference>
<dbReference type="SUPFAM" id="SSF81296">
    <property type="entry name" value="E set domains"/>
    <property type="match status" value="2"/>
</dbReference>
<dbReference type="InterPro" id="IPR011022">
    <property type="entry name" value="Arrestin_C-like"/>
</dbReference>
<dbReference type="Pfam" id="PF02752">
    <property type="entry name" value="Arrestin_C"/>
    <property type="match status" value="1"/>
</dbReference>
<dbReference type="InterPro" id="IPR050357">
    <property type="entry name" value="Arrestin_domain-protein"/>
</dbReference>
<dbReference type="GO" id="GO:0015031">
    <property type="term" value="P:protein transport"/>
    <property type="evidence" value="ECO:0007669"/>
    <property type="project" value="TreeGrafter"/>
</dbReference>
<dbReference type="AlphaFoldDB" id="A0A0N7ZL57"/>
<evidence type="ECO:0000313" key="2">
    <source>
        <dbReference type="EMBL" id="JAI88720.1"/>
    </source>
</evidence>
<dbReference type="GO" id="GO:0005737">
    <property type="term" value="C:cytoplasm"/>
    <property type="evidence" value="ECO:0007669"/>
    <property type="project" value="TreeGrafter"/>
</dbReference>
<proteinExistence type="inferred from homology"/>
<dbReference type="OrthoDB" id="2333384at2759"/>
<dbReference type="PANTHER" id="PTHR11188">
    <property type="entry name" value="ARRESTIN DOMAIN CONTAINING PROTEIN"/>
    <property type="match status" value="1"/>
</dbReference>